<dbReference type="RefSeq" id="WP_007925640.1">
    <property type="nucleotide sequence ID" value="NZ_ALWX01000016.1"/>
</dbReference>
<dbReference type="Gene3D" id="1.20.1250.20">
    <property type="entry name" value="MFS general substrate transporter like domains"/>
    <property type="match status" value="1"/>
</dbReference>
<reference evidence="2" key="3">
    <citation type="submission" date="2017-11" db="EMBL/GenBank/DDBJ databases">
        <authorList>
            <person name="Seuylemezian A."/>
            <person name="Cooper K."/>
            <person name="Vaishampayan P."/>
        </authorList>
    </citation>
    <scope>NUCLEOTIDE SEQUENCE</scope>
    <source>
        <strain evidence="2">PVAS-1</strain>
    </source>
</reference>
<keyword evidence="4" id="KW-1185">Reference proteome</keyword>
<protein>
    <submittedName>
        <fullName evidence="1">Major facilitator superfamily permease</fullName>
    </submittedName>
</protein>
<dbReference type="InterPro" id="IPR036259">
    <property type="entry name" value="MFS_trans_sf"/>
</dbReference>
<accession>K1E9B6</accession>
<comment type="caution">
    <text evidence="1">The sequence shown here is derived from an EMBL/GenBank/DDBJ whole genome shotgun (WGS) entry which is preliminary data.</text>
</comment>
<evidence type="ECO:0000313" key="4">
    <source>
        <dbReference type="Proteomes" id="UP000288711"/>
    </source>
</evidence>
<dbReference type="Proteomes" id="UP000288711">
    <property type="component" value="Unassembled WGS sequence"/>
</dbReference>
<dbReference type="EMBL" id="ALWX01000016">
    <property type="protein sequence ID" value="EKA62037.1"/>
    <property type="molecule type" value="Genomic_DNA"/>
</dbReference>
<evidence type="ECO:0000313" key="2">
    <source>
        <dbReference type="EMBL" id="RWU82540.1"/>
    </source>
</evidence>
<evidence type="ECO:0000313" key="1">
    <source>
        <dbReference type="EMBL" id="EKA62037.1"/>
    </source>
</evidence>
<proteinExistence type="predicted"/>
<dbReference type="PATRIC" id="fig|1210046.3.peg.920"/>
<dbReference type="STRING" id="1210046.B277_04742"/>
<evidence type="ECO:0000313" key="3">
    <source>
        <dbReference type="Proteomes" id="UP000004474"/>
    </source>
</evidence>
<dbReference type="SUPFAM" id="SSF103473">
    <property type="entry name" value="MFS general substrate transporter"/>
    <property type="match status" value="1"/>
</dbReference>
<dbReference type="AlphaFoldDB" id="K1E9B6"/>
<reference evidence="1 3" key="2">
    <citation type="journal article" date="2012" name="J. Bacteriol.">
        <title>Genome Sequence of Janibacter hoylei MTCC8307, Isolated from the Stratospheric Air.</title>
        <authorList>
            <person name="Pawar S.P."/>
            <person name="Dhotre D.P."/>
            <person name="Shetty S.A."/>
            <person name="Chowdhury S.P."/>
            <person name="Chaudhari B.L."/>
            <person name="Shouche Y.S."/>
        </authorList>
    </citation>
    <scope>NUCLEOTIDE SEQUENCE [LARGE SCALE GENOMIC DNA]</scope>
    <source>
        <strain evidence="1 3">PVAS-1</strain>
    </source>
</reference>
<sequence length="108" mass="11052">MPRDWGASPSPASTRECCSARAPQPRAWGALYAITPEIHPAALRGTGAGAAAGFGRIASVVAPLTVPVVLERGGASGEVIVFSRFTVAFVGAGAAAWLLPELRGQVLR</sequence>
<dbReference type="EMBL" id="PIPF01000010">
    <property type="protein sequence ID" value="RWU82540.1"/>
    <property type="molecule type" value="Genomic_DNA"/>
</dbReference>
<dbReference type="OrthoDB" id="9787026at2"/>
<gene>
    <name evidence="1" type="ORF">B277_04742</name>
    <name evidence="2" type="ORF">CWN80_10205</name>
</gene>
<dbReference type="eggNOG" id="COG0477">
    <property type="taxonomic scope" value="Bacteria"/>
</dbReference>
<reference evidence="2 4" key="1">
    <citation type="journal article" date="2009" name="Int. J. Syst. Evol. Microbiol.">
        <title>Janibacter hoylei sp. nov., Bacillus isronensis sp. nov. and Bacillus aryabhattai sp. nov., isolated from cryotubes used for collecting air from the upper atmosphere.</title>
        <authorList>
            <person name="Shivaji S."/>
            <person name="Chaturvedi P."/>
            <person name="Begum Z."/>
            <person name="Pindi P.K."/>
            <person name="Manorama R."/>
            <person name="Padmanaban D.A."/>
            <person name="Shouche Y.S."/>
            <person name="Pawar S."/>
            <person name="Vaishampayan P."/>
            <person name="Dutt C.B."/>
            <person name="Datta G.N."/>
            <person name="Manchanda R.K."/>
            <person name="Rao U.R."/>
            <person name="Bhargava P.M."/>
            <person name="Narlikar J.V."/>
        </authorList>
    </citation>
    <scope>NUCLEOTIDE SEQUENCE [LARGE SCALE GENOMIC DNA]</scope>
    <source>
        <strain evidence="2 4">PVAS-1</strain>
    </source>
</reference>
<dbReference type="Proteomes" id="UP000004474">
    <property type="component" value="Unassembled WGS sequence"/>
</dbReference>
<name>K1E9B6_9MICO</name>
<organism evidence="1 3">
    <name type="scientific">Janibacter hoylei PVAS-1</name>
    <dbReference type="NCBI Taxonomy" id="1210046"/>
    <lineage>
        <taxon>Bacteria</taxon>
        <taxon>Bacillati</taxon>
        <taxon>Actinomycetota</taxon>
        <taxon>Actinomycetes</taxon>
        <taxon>Micrococcales</taxon>
        <taxon>Intrasporangiaceae</taxon>
        <taxon>Janibacter</taxon>
    </lineage>
</organism>